<dbReference type="PANTHER" id="PTHR31479">
    <property type="entry name" value="ALPHA/BETA-HYDROLASES SUPERFAMILY PROTEIN"/>
    <property type="match status" value="1"/>
</dbReference>
<dbReference type="Proteomes" id="UP000237347">
    <property type="component" value="Unassembled WGS sequence"/>
</dbReference>
<accession>A0AAW0L6R8</accession>
<evidence type="ECO:0000313" key="1">
    <source>
        <dbReference type="EMBL" id="KAK7846148.1"/>
    </source>
</evidence>
<comment type="caution">
    <text evidence="1">The sequence shown here is derived from an EMBL/GenBank/DDBJ whole genome shotgun (WGS) entry which is preliminary data.</text>
</comment>
<dbReference type="EMBL" id="PKMF04000160">
    <property type="protein sequence ID" value="KAK7846148.1"/>
    <property type="molecule type" value="Genomic_DNA"/>
</dbReference>
<evidence type="ECO:0000313" key="2">
    <source>
        <dbReference type="Proteomes" id="UP000237347"/>
    </source>
</evidence>
<dbReference type="PANTHER" id="PTHR31479:SF2">
    <property type="entry name" value="ALPHA_BETA-HYDROLASES SUPERFAMILY PROTEIN"/>
    <property type="match status" value="1"/>
</dbReference>
<organism evidence="1 2">
    <name type="scientific">Quercus suber</name>
    <name type="common">Cork oak</name>
    <dbReference type="NCBI Taxonomy" id="58331"/>
    <lineage>
        <taxon>Eukaryota</taxon>
        <taxon>Viridiplantae</taxon>
        <taxon>Streptophyta</taxon>
        <taxon>Embryophyta</taxon>
        <taxon>Tracheophyta</taxon>
        <taxon>Spermatophyta</taxon>
        <taxon>Magnoliopsida</taxon>
        <taxon>eudicotyledons</taxon>
        <taxon>Gunneridae</taxon>
        <taxon>Pentapetalae</taxon>
        <taxon>rosids</taxon>
        <taxon>fabids</taxon>
        <taxon>Fagales</taxon>
        <taxon>Fagaceae</taxon>
        <taxon>Quercus</taxon>
    </lineage>
</organism>
<protein>
    <submittedName>
        <fullName evidence="1">Uncharacterized protein</fullName>
    </submittedName>
</protein>
<reference evidence="1 2" key="1">
    <citation type="journal article" date="2018" name="Sci. Data">
        <title>The draft genome sequence of cork oak.</title>
        <authorList>
            <person name="Ramos A.M."/>
            <person name="Usie A."/>
            <person name="Barbosa P."/>
            <person name="Barros P.M."/>
            <person name="Capote T."/>
            <person name="Chaves I."/>
            <person name="Simoes F."/>
            <person name="Abreu I."/>
            <person name="Carrasquinho I."/>
            <person name="Faro C."/>
            <person name="Guimaraes J.B."/>
            <person name="Mendonca D."/>
            <person name="Nobrega F."/>
            <person name="Rodrigues L."/>
            <person name="Saibo N.J.M."/>
            <person name="Varela M.C."/>
            <person name="Egas C."/>
            <person name="Matos J."/>
            <person name="Miguel C.M."/>
            <person name="Oliveira M.M."/>
            <person name="Ricardo C.P."/>
            <person name="Goncalves S."/>
        </authorList>
    </citation>
    <scope>NUCLEOTIDE SEQUENCE [LARGE SCALE GENOMIC DNA]</scope>
    <source>
        <strain evidence="2">cv. HL8</strain>
    </source>
</reference>
<proteinExistence type="predicted"/>
<gene>
    <name evidence="1" type="ORF">CFP56_008348</name>
</gene>
<name>A0AAW0L6R8_QUESU</name>
<dbReference type="AlphaFoldDB" id="A0AAW0L6R8"/>
<sequence>MMASPLGIRIPYCLARSLCRGFHITFRGTIIERDTVLRDINLNLRCFFNKLHKTPCFEVAMDCVVDLCKGANSVFKIALTGLSIALNDAQAHDPFVKLSPWGSIPSAYLIINGGQFLDDDKGQHFRTFHELQQWWKCFACESTCPYS</sequence>
<keyword evidence="2" id="KW-1185">Reference proteome</keyword>